<sequence length="160" mass="18044">MREIRRIYGEYFDETGRAAMNKKATDGLMGFTKGPSADPCHDRFSEQLKQTLEAFAAAPPSSQDVEEVLRYIYDTPVAYKDNTLVYLMLQAVHAHTEKLIAFLSTEDAAGLAARYIETYPRSVRLPVQNKIVKLLQAQAGQSDVRKGGILNIFKRRESSR</sequence>
<organism evidence="1 2">
    <name type="scientific">Sporobacter termitidis DSM 10068</name>
    <dbReference type="NCBI Taxonomy" id="1123282"/>
    <lineage>
        <taxon>Bacteria</taxon>
        <taxon>Bacillati</taxon>
        <taxon>Bacillota</taxon>
        <taxon>Clostridia</taxon>
        <taxon>Eubacteriales</taxon>
        <taxon>Oscillospiraceae</taxon>
        <taxon>Sporobacter</taxon>
    </lineage>
</organism>
<dbReference type="Proteomes" id="UP000183995">
    <property type="component" value="Unassembled WGS sequence"/>
</dbReference>
<dbReference type="EMBL" id="FQXV01000019">
    <property type="protein sequence ID" value="SHI23025.1"/>
    <property type="molecule type" value="Genomic_DNA"/>
</dbReference>
<dbReference type="STRING" id="1123282.SAMN02745823_03665"/>
<protein>
    <submittedName>
        <fullName evidence="1">Uncharacterized protein</fullName>
    </submittedName>
</protein>
<evidence type="ECO:0000313" key="1">
    <source>
        <dbReference type="EMBL" id="SHI23025.1"/>
    </source>
</evidence>
<proteinExistence type="predicted"/>
<reference evidence="1 2" key="1">
    <citation type="submission" date="2016-11" db="EMBL/GenBank/DDBJ databases">
        <authorList>
            <person name="Jaros S."/>
            <person name="Januszkiewicz K."/>
            <person name="Wedrychowicz H."/>
        </authorList>
    </citation>
    <scope>NUCLEOTIDE SEQUENCE [LARGE SCALE GENOMIC DNA]</scope>
    <source>
        <strain evidence="1 2">DSM 10068</strain>
    </source>
</reference>
<accession>A0A1M5ZFI2</accession>
<dbReference type="AlphaFoldDB" id="A0A1M5ZFI2"/>
<gene>
    <name evidence="1" type="ORF">SAMN02745823_03665</name>
</gene>
<name>A0A1M5ZFI2_9FIRM</name>
<keyword evidence="2" id="KW-1185">Reference proteome</keyword>
<evidence type="ECO:0000313" key="2">
    <source>
        <dbReference type="Proteomes" id="UP000183995"/>
    </source>
</evidence>